<proteinExistence type="predicted"/>
<protein>
    <recommendedName>
        <fullName evidence="4">Phage minor structural protein</fullName>
    </recommendedName>
</protein>
<comment type="caution">
    <text evidence="2">The sequence shown here is derived from an EMBL/GenBank/DDBJ whole genome shotgun (WGS) entry which is preliminary data.</text>
</comment>
<keyword evidence="1" id="KW-0812">Transmembrane</keyword>
<evidence type="ECO:0000313" key="2">
    <source>
        <dbReference type="EMBL" id="PWH09266.1"/>
    </source>
</evidence>
<feature type="transmembrane region" description="Helical" evidence="1">
    <location>
        <begin position="6"/>
        <end position="28"/>
    </location>
</feature>
<name>A0A2U2RTS3_BIFLN</name>
<reference evidence="2 3" key="1">
    <citation type="submission" date="2017-11" db="EMBL/GenBank/DDBJ databases">
        <title>Draft genome sequence of Bifidobacterium longum UMA026, isolated from Holstein dairy cow feces.</title>
        <authorList>
            <person name="Albert K."/>
            <person name="Sela D.A."/>
        </authorList>
    </citation>
    <scope>NUCLEOTIDE SEQUENCE [LARGE SCALE GENOMIC DNA]</scope>
    <source>
        <strain evidence="2 3">UMA026</strain>
    </source>
</reference>
<dbReference type="RefSeq" id="WP_109087505.1">
    <property type="nucleotide sequence ID" value="NZ_PHUM01000003.1"/>
</dbReference>
<accession>A0A2U2RTS3</accession>
<dbReference type="Proteomes" id="UP000245582">
    <property type="component" value="Unassembled WGS sequence"/>
</dbReference>
<gene>
    <name evidence="2" type="ORF">CWE05_03040</name>
</gene>
<sequence>MDPIVQSVIIWIITGLLGAAVGAAVSWWRGSRRHDRALEAGVRELLLCKLEQLRAQMVAGGGVADEDLKSRSQRIYDAYHGLDGNGHGTAINDDIQHAPIRPRQ</sequence>
<dbReference type="AlphaFoldDB" id="A0A2U2RTS3"/>
<dbReference type="EMBL" id="PHUM01000003">
    <property type="protein sequence ID" value="PWH09266.1"/>
    <property type="molecule type" value="Genomic_DNA"/>
</dbReference>
<evidence type="ECO:0008006" key="4">
    <source>
        <dbReference type="Google" id="ProtNLM"/>
    </source>
</evidence>
<keyword evidence="1" id="KW-1133">Transmembrane helix</keyword>
<evidence type="ECO:0000313" key="3">
    <source>
        <dbReference type="Proteomes" id="UP000245582"/>
    </source>
</evidence>
<evidence type="ECO:0000256" key="1">
    <source>
        <dbReference type="SAM" id="Phobius"/>
    </source>
</evidence>
<keyword evidence="1" id="KW-0472">Membrane</keyword>
<organism evidence="2 3">
    <name type="scientific">Bifidobacterium longum</name>
    <dbReference type="NCBI Taxonomy" id="216816"/>
    <lineage>
        <taxon>Bacteria</taxon>
        <taxon>Bacillati</taxon>
        <taxon>Actinomycetota</taxon>
        <taxon>Actinomycetes</taxon>
        <taxon>Bifidobacteriales</taxon>
        <taxon>Bifidobacteriaceae</taxon>
        <taxon>Bifidobacterium</taxon>
    </lineage>
</organism>